<dbReference type="InterPro" id="IPR021109">
    <property type="entry name" value="Peptidase_aspartic_dom_sf"/>
</dbReference>
<evidence type="ECO:0000313" key="1">
    <source>
        <dbReference type="EMBL" id="KAK9700960.1"/>
    </source>
</evidence>
<dbReference type="EMBL" id="JASPKY010000426">
    <property type="protein sequence ID" value="KAK9700960.1"/>
    <property type="molecule type" value="Genomic_DNA"/>
</dbReference>
<dbReference type="Gene3D" id="2.40.70.10">
    <property type="entry name" value="Acid Proteases"/>
    <property type="match status" value="1"/>
</dbReference>
<reference evidence="1 2" key="1">
    <citation type="journal article" date="2024" name="BMC Genomics">
        <title>De novo assembly and annotation of Popillia japonica's genome with initial clues to its potential as an invasive pest.</title>
        <authorList>
            <person name="Cucini C."/>
            <person name="Boschi S."/>
            <person name="Funari R."/>
            <person name="Cardaioli E."/>
            <person name="Iannotti N."/>
            <person name="Marturano G."/>
            <person name="Paoli F."/>
            <person name="Bruttini M."/>
            <person name="Carapelli A."/>
            <person name="Frati F."/>
            <person name="Nardi F."/>
        </authorList>
    </citation>
    <scope>NUCLEOTIDE SEQUENCE [LARGE SCALE GENOMIC DNA]</scope>
    <source>
        <strain evidence="1">DMR45628</strain>
    </source>
</reference>
<sequence length="160" mass="17563">MFQGEADICFSIGPTAIQLGPTAIQHRVLVADIKEAIILGMDVMKTYGFQLNLKQGVLKINNEELVLHPRNSGNIRVMVADNVVLRGRMETILEAHMEGDFVEGSVTMLEPIIDDEDVGRGIVVGKTLITEPIIDDEDVGRGIVVGKTLITCKKTQYLCE</sequence>
<dbReference type="AlphaFoldDB" id="A0AAW1JE90"/>
<protein>
    <submittedName>
        <fullName evidence="1">Uncharacterized protein</fullName>
    </submittedName>
</protein>
<gene>
    <name evidence="1" type="ORF">QE152_g30904</name>
</gene>
<comment type="caution">
    <text evidence="1">The sequence shown here is derived from an EMBL/GenBank/DDBJ whole genome shotgun (WGS) entry which is preliminary data.</text>
</comment>
<name>A0AAW1JE90_POPJA</name>
<keyword evidence="2" id="KW-1185">Reference proteome</keyword>
<evidence type="ECO:0000313" key="2">
    <source>
        <dbReference type="Proteomes" id="UP001458880"/>
    </source>
</evidence>
<organism evidence="1 2">
    <name type="scientific">Popillia japonica</name>
    <name type="common">Japanese beetle</name>
    <dbReference type="NCBI Taxonomy" id="7064"/>
    <lineage>
        <taxon>Eukaryota</taxon>
        <taxon>Metazoa</taxon>
        <taxon>Ecdysozoa</taxon>
        <taxon>Arthropoda</taxon>
        <taxon>Hexapoda</taxon>
        <taxon>Insecta</taxon>
        <taxon>Pterygota</taxon>
        <taxon>Neoptera</taxon>
        <taxon>Endopterygota</taxon>
        <taxon>Coleoptera</taxon>
        <taxon>Polyphaga</taxon>
        <taxon>Scarabaeiformia</taxon>
        <taxon>Scarabaeidae</taxon>
        <taxon>Rutelinae</taxon>
        <taxon>Popillia</taxon>
    </lineage>
</organism>
<dbReference type="Proteomes" id="UP001458880">
    <property type="component" value="Unassembled WGS sequence"/>
</dbReference>
<accession>A0AAW1JE90</accession>
<proteinExistence type="predicted"/>